<keyword evidence="3" id="KW-1185">Reference proteome</keyword>
<evidence type="ECO:0000313" key="2">
    <source>
        <dbReference type="EnsemblMetazoa" id="CapteP30270"/>
    </source>
</evidence>
<sequence length="56" mass="6445">RRIPFPILPDVKIELDELEAAGIIKKVTQPTYWCSPIVPVMKKSGRVRLCIDLKRL</sequence>
<name>R7UJQ8_CAPTE</name>
<dbReference type="EnsemblMetazoa" id="CapteT30270">
    <property type="protein sequence ID" value="CapteP30270"/>
    <property type="gene ID" value="CapteG30270"/>
</dbReference>
<reference evidence="3" key="1">
    <citation type="submission" date="2012-12" db="EMBL/GenBank/DDBJ databases">
        <authorList>
            <person name="Hellsten U."/>
            <person name="Grimwood J."/>
            <person name="Chapman J.A."/>
            <person name="Shapiro H."/>
            <person name="Aerts A."/>
            <person name="Otillar R.P."/>
            <person name="Terry A.Y."/>
            <person name="Boore J.L."/>
            <person name="Simakov O."/>
            <person name="Marletaz F."/>
            <person name="Cho S.-J."/>
            <person name="Edsinger-Gonzales E."/>
            <person name="Havlak P."/>
            <person name="Kuo D.-H."/>
            <person name="Larsson T."/>
            <person name="Lv J."/>
            <person name="Arendt D."/>
            <person name="Savage R."/>
            <person name="Osoegawa K."/>
            <person name="de Jong P."/>
            <person name="Lindberg D.R."/>
            <person name="Seaver E.C."/>
            <person name="Weisblat D.A."/>
            <person name="Putnam N.H."/>
            <person name="Grigoriev I.V."/>
            <person name="Rokhsar D.S."/>
        </authorList>
    </citation>
    <scope>NUCLEOTIDE SEQUENCE</scope>
    <source>
        <strain evidence="3">I ESC-2004</strain>
    </source>
</reference>
<dbReference type="EMBL" id="AMQN01022883">
    <property type="status" value="NOT_ANNOTATED_CDS"/>
    <property type="molecule type" value="Genomic_DNA"/>
</dbReference>
<protein>
    <recommendedName>
        <fullName evidence="4">Reverse transcriptase domain-containing protein</fullName>
    </recommendedName>
</protein>
<proteinExistence type="predicted"/>
<dbReference type="AlphaFoldDB" id="R7UJQ8"/>
<dbReference type="SUPFAM" id="SSF56672">
    <property type="entry name" value="DNA/RNA polymerases"/>
    <property type="match status" value="1"/>
</dbReference>
<dbReference type="Proteomes" id="UP000014760">
    <property type="component" value="Unassembled WGS sequence"/>
</dbReference>
<evidence type="ECO:0000313" key="1">
    <source>
        <dbReference type="EMBL" id="ELU06348.1"/>
    </source>
</evidence>
<organism evidence="1">
    <name type="scientific">Capitella teleta</name>
    <name type="common">Polychaete worm</name>
    <dbReference type="NCBI Taxonomy" id="283909"/>
    <lineage>
        <taxon>Eukaryota</taxon>
        <taxon>Metazoa</taxon>
        <taxon>Spiralia</taxon>
        <taxon>Lophotrochozoa</taxon>
        <taxon>Annelida</taxon>
        <taxon>Polychaeta</taxon>
        <taxon>Sedentaria</taxon>
        <taxon>Scolecida</taxon>
        <taxon>Capitellidae</taxon>
        <taxon>Capitella</taxon>
    </lineage>
</organism>
<dbReference type="STRING" id="283909.R7UJQ8"/>
<evidence type="ECO:0000313" key="3">
    <source>
        <dbReference type="Proteomes" id="UP000014760"/>
    </source>
</evidence>
<reference evidence="2" key="3">
    <citation type="submission" date="2015-06" db="UniProtKB">
        <authorList>
            <consortium name="EnsemblMetazoa"/>
        </authorList>
    </citation>
    <scope>IDENTIFICATION</scope>
</reference>
<dbReference type="OrthoDB" id="10056300at2759"/>
<dbReference type="InterPro" id="IPR043502">
    <property type="entry name" value="DNA/RNA_pol_sf"/>
</dbReference>
<feature type="non-terminal residue" evidence="1">
    <location>
        <position position="1"/>
    </location>
</feature>
<reference evidence="1 3" key="2">
    <citation type="journal article" date="2013" name="Nature">
        <title>Insights into bilaterian evolution from three spiralian genomes.</title>
        <authorList>
            <person name="Simakov O."/>
            <person name="Marletaz F."/>
            <person name="Cho S.J."/>
            <person name="Edsinger-Gonzales E."/>
            <person name="Havlak P."/>
            <person name="Hellsten U."/>
            <person name="Kuo D.H."/>
            <person name="Larsson T."/>
            <person name="Lv J."/>
            <person name="Arendt D."/>
            <person name="Savage R."/>
            <person name="Osoegawa K."/>
            <person name="de Jong P."/>
            <person name="Grimwood J."/>
            <person name="Chapman J.A."/>
            <person name="Shapiro H."/>
            <person name="Aerts A."/>
            <person name="Otillar R.P."/>
            <person name="Terry A.Y."/>
            <person name="Boore J.L."/>
            <person name="Grigoriev I.V."/>
            <person name="Lindberg D.R."/>
            <person name="Seaver E.C."/>
            <person name="Weisblat D.A."/>
            <person name="Putnam N.H."/>
            <person name="Rokhsar D.S."/>
        </authorList>
    </citation>
    <scope>NUCLEOTIDE SEQUENCE</scope>
    <source>
        <strain evidence="1 3">I ESC-2004</strain>
    </source>
</reference>
<feature type="non-terminal residue" evidence="1">
    <location>
        <position position="56"/>
    </location>
</feature>
<dbReference type="EMBL" id="KB300756">
    <property type="protein sequence ID" value="ELU06348.1"/>
    <property type="molecule type" value="Genomic_DNA"/>
</dbReference>
<evidence type="ECO:0008006" key="4">
    <source>
        <dbReference type="Google" id="ProtNLM"/>
    </source>
</evidence>
<dbReference type="Gene3D" id="3.10.10.10">
    <property type="entry name" value="HIV Type 1 Reverse Transcriptase, subunit A, domain 1"/>
    <property type="match status" value="1"/>
</dbReference>
<accession>R7UJQ8</accession>
<dbReference type="HOGENOM" id="CLU_000384_35_3_1"/>
<gene>
    <name evidence="1" type="ORF">CAPTEDRAFT_30270</name>
</gene>